<proteinExistence type="predicted"/>
<dbReference type="EMBL" id="JACHIF010000003">
    <property type="protein sequence ID" value="MBB5037898.1"/>
    <property type="molecule type" value="Genomic_DNA"/>
</dbReference>
<dbReference type="Proteomes" id="UP000534294">
    <property type="component" value="Unassembled WGS sequence"/>
</dbReference>
<gene>
    <name evidence="2" type="ORF">HNQ64_002147</name>
</gene>
<dbReference type="AlphaFoldDB" id="A0A7W7YKI7"/>
<organism evidence="2 3">
    <name type="scientific">Prosthecobacter dejongeii</name>
    <dbReference type="NCBI Taxonomy" id="48465"/>
    <lineage>
        <taxon>Bacteria</taxon>
        <taxon>Pseudomonadati</taxon>
        <taxon>Verrucomicrobiota</taxon>
        <taxon>Verrucomicrobiia</taxon>
        <taxon>Verrucomicrobiales</taxon>
        <taxon>Verrucomicrobiaceae</taxon>
        <taxon>Prosthecobacter</taxon>
    </lineage>
</organism>
<dbReference type="Pfam" id="PF14237">
    <property type="entry name" value="GYF_2"/>
    <property type="match status" value="1"/>
</dbReference>
<protein>
    <recommendedName>
        <fullName evidence="1">GYF domain-containing protein</fullName>
    </recommendedName>
</protein>
<evidence type="ECO:0000313" key="3">
    <source>
        <dbReference type="Proteomes" id="UP000534294"/>
    </source>
</evidence>
<evidence type="ECO:0000313" key="2">
    <source>
        <dbReference type="EMBL" id="MBB5037898.1"/>
    </source>
</evidence>
<name>A0A7W7YKI7_9BACT</name>
<feature type="domain" description="GYF" evidence="1">
    <location>
        <begin position="3"/>
        <end position="47"/>
    </location>
</feature>
<sequence length="105" mass="11446">MTWYFNNEGVADGPYEDDAMAALLKQNRIKAQTLVWHVGGESWKEISMQAPTWWQPAAATPISVEAVPSPRPLTRGLVPKAPQAEAKPQASGGFLKRLFGLGGKK</sequence>
<dbReference type="InterPro" id="IPR025640">
    <property type="entry name" value="GYF_2"/>
</dbReference>
<evidence type="ECO:0000259" key="1">
    <source>
        <dbReference type="Pfam" id="PF14237"/>
    </source>
</evidence>
<comment type="caution">
    <text evidence="2">The sequence shown here is derived from an EMBL/GenBank/DDBJ whole genome shotgun (WGS) entry which is preliminary data.</text>
</comment>
<accession>A0A7W7YKI7</accession>
<reference evidence="2 3" key="1">
    <citation type="submission" date="2020-08" db="EMBL/GenBank/DDBJ databases">
        <title>Genomic Encyclopedia of Type Strains, Phase IV (KMG-IV): sequencing the most valuable type-strain genomes for metagenomic binning, comparative biology and taxonomic classification.</title>
        <authorList>
            <person name="Goeker M."/>
        </authorList>
    </citation>
    <scope>NUCLEOTIDE SEQUENCE [LARGE SCALE GENOMIC DNA]</scope>
    <source>
        <strain evidence="2 3">DSM 12251</strain>
    </source>
</reference>
<dbReference type="RefSeq" id="WP_184208185.1">
    <property type="nucleotide sequence ID" value="NZ_JACHIF010000003.1"/>
</dbReference>
<keyword evidence="3" id="KW-1185">Reference proteome</keyword>